<dbReference type="AlphaFoldDB" id="A0A6L2PX04"/>
<evidence type="ECO:0000256" key="3">
    <source>
        <dbReference type="ARBA" id="ARBA00022989"/>
    </source>
</evidence>
<reference evidence="7" key="1">
    <citation type="submission" date="2020-01" db="EMBL/GenBank/DDBJ databases">
        <title>Draft genome sequence of the Termite Coptotermes fromosanus.</title>
        <authorList>
            <person name="Itakura S."/>
            <person name="Yosikawa Y."/>
            <person name="Umezawa K."/>
        </authorList>
    </citation>
    <scope>NUCLEOTIDE SEQUENCE [LARGE SCALE GENOMIC DNA]</scope>
</reference>
<organism evidence="6 7">
    <name type="scientific">Coptotermes formosanus</name>
    <name type="common">Formosan subterranean termite</name>
    <dbReference type="NCBI Taxonomy" id="36987"/>
    <lineage>
        <taxon>Eukaryota</taxon>
        <taxon>Metazoa</taxon>
        <taxon>Ecdysozoa</taxon>
        <taxon>Arthropoda</taxon>
        <taxon>Hexapoda</taxon>
        <taxon>Insecta</taxon>
        <taxon>Pterygota</taxon>
        <taxon>Neoptera</taxon>
        <taxon>Polyneoptera</taxon>
        <taxon>Dictyoptera</taxon>
        <taxon>Blattodea</taxon>
        <taxon>Blattoidea</taxon>
        <taxon>Termitoidae</taxon>
        <taxon>Rhinotermitidae</taxon>
        <taxon>Coptotermes</taxon>
    </lineage>
</organism>
<feature type="transmembrane region" description="Helical" evidence="5">
    <location>
        <begin position="335"/>
        <end position="356"/>
    </location>
</feature>
<evidence type="ECO:0000313" key="7">
    <source>
        <dbReference type="Proteomes" id="UP000502823"/>
    </source>
</evidence>
<protein>
    <submittedName>
        <fullName evidence="6">Uncharacterized protein</fullName>
    </submittedName>
</protein>
<name>A0A6L2PX04_COPFO</name>
<evidence type="ECO:0000313" key="6">
    <source>
        <dbReference type="EMBL" id="GFG37153.1"/>
    </source>
</evidence>
<dbReference type="FunCoup" id="A0A6L2PX04">
    <property type="interactions" value="262"/>
</dbReference>
<keyword evidence="7" id="KW-1185">Reference proteome</keyword>
<evidence type="ECO:0000256" key="5">
    <source>
        <dbReference type="SAM" id="Phobius"/>
    </source>
</evidence>
<dbReference type="OrthoDB" id="448280at2759"/>
<dbReference type="GO" id="GO:0005886">
    <property type="term" value="C:plasma membrane"/>
    <property type="evidence" value="ECO:0007669"/>
    <property type="project" value="TreeGrafter"/>
</dbReference>
<dbReference type="InterPro" id="IPR003689">
    <property type="entry name" value="ZIP"/>
</dbReference>
<dbReference type="InParanoid" id="A0A6L2PX04"/>
<dbReference type="PANTHER" id="PTHR11040">
    <property type="entry name" value="ZINC/IRON TRANSPORTER"/>
    <property type="match status" value="1"/>
</dbReference>
<evidence type="ECO:0000256" key="4">
    <source>
        <dbReference type="ARBA" id="ARBA00023136"/>
    </source>
</evidence>
<feature type="transmembrane region" description="Helical" evidence="5">
    <location>
        <begin position="368"/>
        <end position="387"/>
    </location>
</feature>
<evidence type="ECO:0000256" key="2">
    <source>
        <dbReference type="ARBA" id="ARBA00022692"/>
    </source>
</evidence>
<feature type="transmembrane region" description="Helical" evidence="5">
    <location>
        <begin position="71"/>
        <end position="94"/>
    </location>
</feature>
<proteinExistence type="predicted"/>
<dbReference type="Pfam" id="PF02535">
    <property type="entry name" value="Zip"/>
    <property type="match status" value="1"/>
</dbReference>
<feature type="transmembrane region" description="Helical" evidence="5">
    <location>
        <begin position="300"/>
        <end position="323"/>
    </location>
</feature>
<dbReference type="Proteomes" id="UP000502823">
    <property type="component" value="Unassembled WGS sequence"/>
</dbReference>
<keyword evidence="2 5" id="KW-0812">Transmembrane</keyword>
<sequence length="519" mass="57965">MEHNILDGNTHPLSRDDHGDDEGIVVAKVTAMLVLSLATFILGLLPIKLAAWFRWNRTTDGGLNTSNRSQLILSLLLCFGGGALLCTTFLHMLPEVSETISDLQAQGEIVETEFHLPELIMCCGFFAMYLVEELVHLYLHGHGNSKGVSEADDVIHRSFSVRKCSVNKEDVENDREDSQKVSEDKSSLKVLHSYTNAVALSTIEEIERNGKVQENVTQDPKAVIHHHMPDFNKDDPIVTSVRGLLIVLALSVHELFEGLAVGLQTSTSYVWYMLGAVSAHKLVIAFCVGIELVSSNTKHVLTLVYISTFALVSPLGIGIGIGLSEGGEEGGHSGVANVIIQALATGTLLYVVFFEVLQRQRNSKESGLKQLLAVVAGFGLMFGLLVAGEFQIRLSGNYIYIELDFRKNFSTINVMYEMYDIEIGALQVLMVFVFEIGEEMSSPISISTNDYLWLLKKQRTCHCGIIIHYEWIFSSNFIRGEISRKDRQIRKQLTLIILYKSNAQIFKHLERKRREDQTK</sequence>
<keyword evidence="3 5" id="KW-1133">Transmembrane helix</keyword>
<gene>
    <name evidence="6" type="ORF">Cfor_00402</name>
</gene>
<feature type="transmembrane region" description="Helical" evidence="5">
    <location>
        <begin position="269"/>
        <end position="293"/>
    </location>
</feature>
<dbReference type="EMBL" id="BLKM01000679">
    <property type="protein sequence ID" value="GFG37153.1"/>
    <property type="molecule type" value="Genomic_DNA"/>
</dbReference>
<keyword evidence="4 5" id="KW-0472">Membrane</keyword>
<dbReference type="PANTHER" id="PTHR11040:SF203">
    <property type="entry name" value="FI18611P1-RELATED"/>
    <property type="match status" value="1"/>
</dbReference>
<feature type="transmembrane region" description="Helical" evidence="5">
    <location>
        <begin position="29"/>
        <end position="51"/>
    </location>
</feature>
<dbReference type="GO" id="GO:0005385">
    <property type="term" value="F:zinc ion transmembrane transporter activity"/>
    <property type="evidence" value="ECO:0007669"/>
    <property type="project" value="TreeGrafter"/>
</dbReference>
<evidence type="ECO:0000256" key="1">
    <source>
        <dbReference type="ARBA" id="ARBA00004141"/>
    </source>
</evidence>
<comment type="subcellular location">
    <subcellularLocation>
        <location evidence="1">Membrane</location>
        <topology evidence="1">Multi-pass membrane protein</topology>
    </subcellularLocation>
</comment>
<accession>A0A6L2PX04</accession>
<comment type="caution">
    <text evidence="6">The sequence shown here is derived from an EMBL/GenBank/DDBJ whole genome shotgun (WGS) entry which is preliminary data.</text>
</comment>